<name>F0R4P1_PHOSB</name>
<dbReference type="HOGENOM" id="CLU_2731686_0_0_10"/>
<evidence type="ECO:0000313" key="2">
    <source>
        <dbReference type="Proteomes" id="UP000007486"/>
    </source>
</evidence>
<gene>
    <name evidence="1" type="ordered locus">Bacsa_1016</name>
</gene>
<dbReference type="KEGG" id="bsa:Bacsa_1016"/>
<dbReference type="AlphaFoldDB" id="F0R4P1"/>
<dbReference type="EMBL" id="CP002530">
    <property type="protein sequence ID" value="ADY35605.1"/>
    <property type="molecule type" value="Genomic_DNA"/>
</dbReference>
<sequence>MLLISLIMPRKLEINEEKCNFCPVLLNYVFRHIFLRLQLTYDRHKRKRSYIHYLTDLYPSAYAPIPITYRT</sequence>
<dbReference type="Proteomes" id="UP000007486">
    <property type="component" value="Chromosome"/>
</dbReference>
<keyword evidence="2" id="KW-1185">Reference proteome</keyword>
<reference evidence="1 2" key="1">
    <citation type="journal article" date="2011" name="Stand. Genomic Sci.">
        <title>Complete genome sequence of Bacteroides salanitronis type strain (BL78).</title>
        <authorList>
            <person name="Gronow S."/>
            <person name="Held B."/>
            <person name="Lucas S."/>
            <person name="Lapidus A."/>
            <person name="Del Rio T.G."/>
            <person name="Nolan M."/>
            <person name="Tice H."/>
            <person name="Deshpande S."/>
            <person name="Cheng J.F."/>
            <person name="Pitluck S."/>
            <person name="Liolios K."/>
            <person name="Pagani I."/>
            <person name="Ivanova N."/>
            <person name="Mavromatis K."/>
            <person name="Pati A."/>
            <person name="Tapia R."/>
            <person name="Han C."/>
            <person name="Goodwin L."/>
            <person name="Chen A."/>
            <person name="Palaniappan K."/>
            <person name="Land M."/>
            <person name="Hauser L."/>
            <person name="Chang Y.J."/>
            <person name="Jeffries C.D."/>
            <person name="Brambilla E.M."/>
            <person name="Rohde M."/>
            <person name="Goker M."/>
            <person name="Detter J.C."/>
            <person name="Woyke T."/>
            <person name="Bristow J."/>
            <person name="Markowitz V."/>
            <person name="Hugenholtz P."/>
            <person name="Kyrpides N.C."/>
            <person name="Klenk H.P."/>
            <person name="Eisen J.A."/>
        </authorList>
    </citation>
    <scope>NUCLEOTIDE SEQUENCE [LARGE SCALE GENOMIC DNA]</scope>
    <source>
        <strain evidence="1 2">DSM 18170</strain>
    </source>
</reference>
<dbReference type="STRING" id="667015.Bacsa_1016"/>
<accession>F0R4P1</accession>
<protein>
    <submittedName>
        <fullName evidence="1">Uncharacterized protein</fullName>
    </submittedName>
</protein>
<evidence type="ECO:0000313" key="1">
    <source>
        <dbReference type="EMBL" id="ADY35605.1"/>
    </source>
</evidence>
<proteinExistence type="predicted"/>
<organism evidence="1 2">
    <name type="scientific">Phocaeicola salanitronis (strain DSM 18170 / JCM 13657 / CCUG 60908 / BL78)</name>
    <name type="common">Bacteroides salanitronis</name>
    <dbReference type="NCBI Taxonomy" id="667015"/>
    <lineage>
        <taxon>Bacteria</taxon>
        <taxon>Pseudomonadati</taxon>
        <taxon>Bacteroidota</taxon>
        <taxon>Bacteroidia</taxon>
        <taxon>Bacteroidales</taxon>
        <taxon>Bacteroidaceae</taxon>
        <taxon>Phocaeicola</taxon>
    </lineage>
</organism>